<name>A0A3N1GRG3_9ACTN</name>
<accession>A0A3N1GRG3</accession>
<evidence type="ECO:0000313" key="3">
    <source>
        <dbReference type="Proteomes" id="UP000271683"/>
    </source>
</evidence>
<dbReference type="EMBL" id="RJKL01000001">
    <property type="protein sequence ID" value="ROP32799.1"/>
    <property type="molecule type" value="Genomic_DNA"/>
</dbReference>
<dbReference type="PROSITE" id="PS51257">
    <property type="entry name" value="PROKAR_LIPOPROTEIN"/>
    <property type="match status" value="1"/>
</dbReference>
<feature type="region of interest" description="Disordered" evidence="1">
    <location>
        <begin position="127"/>
        <end position="146"/>
    </location>
</feature>
<protein>
    <recommendedName>
        <fullName evidence="4">PknH-like protein</fullName>
    </recommendedName>
</protein>
<sequence>MLRGMVAILAVVGFAGCSSGDPEPDGGKLTVSMMQNALLKPADIGPTWKAPPESAPPATLVSVCGGDTDPAIIPGKPSLASAPLSDEGTKGVQSLTQYALVYDDIISAATALATLRAVADACPKSVQRPAKTGDRQEPAYTETANTSSLEEGSWAGFVTVRHKQYDKAHPATADVAVVVLTRANVVLVDQYAIYRLGRSDASANPQFAADWQKLIGTTLSRLP</sequence>
<evidence type="ECO:0000313" key="2">
    <source>
        <dbReference type="EMBL" id="ROP32799.1"/>
    </source>
</evidence>
<proteinExistence type="predicted"/>
<comment type="caution">
    <text evidence="2">The sequence shown here is derived from an EMBL/GenBank/DDBJ whole genome shotgun (WGS) entry which is preliminary data.</text>
</comment>
<organism evidence="2 3">
    <name type="scientific">Couchioplanes caeruleus</name>
    <dbReference type="NCBI Taxonomy" id="56438"/>
    <lineage>
        <taxon>Bacteria</taxon>
        <taxon>Bacillati</taxon>
        <taxon>Actinomycetota</taxon>
        <taxon>Actinomycetes</taxon>
        <taxon>Micromonosporales</taxon>
        <taxon>Micromonosporaceae</taxon>
        <taxon>Couchioplanes</taxon>
    </lineage>
</organism>
<reference evidence="2 3" key="1">
    <citation type="submission" date="2018-11" db="EMBL/GenBank/DDBJ databases">
        <title>Sequencing the genomes of 1000 actinobacteria strains.</title>
        <authorList>
            <person name="Klenk H.-P."/>
        </authorList>
    </citation>
    <scope>NUCLEOTIDE SEQUENCE [LARGE SCALE GENOMIC DNA]</scope>
    <source>
        <strain evidence="2 3">DSM 43634</strain>
    </source>
</reference>
<evidence type="ECO:0008006" key="4">
    <source>
        <dbReference type="Google" id="ProtNLM"/>
    </source>
</evidence>
<gene>
    <name evidence="2" type="ORF">EDD30_5747</name>
</gene>
<dbReference type="AlphaFoldDB" id="A0A3N1GRG3"/>
<dbReference type="Proteomes" id="UP000271683">
    <property type="component" value="Unassembled WGS sequence"/>
</dbReference>
<evidence type="ECO:0000256" key="1">
    <source>
        <dbReference type="SAM" id="MobiDB-lite"/>
    </source>
</evidence>